<name>A0A9N9C4T9_9GLOM</name>
<evidence type="ECO:0000256" key="1">
    <source>
        <dbReference type="ARBA" id="ARBA00022490"/>
    </source>
</evidence>
<evidence type="ECO:0000256" key="3">
    <source>
        <dbReference type="ARBA" id="ARBA00022574"/>
    </source>
</evidence>
<keyword evidence="10" id="KW-1185">Reference proteome</keyword>
<feature type="repeat" description="WD" evidence="8">
    <location>
        <begin position="196"/>
        <end position="237"/>
    </location>
</feature>
<accession>A0A9N9C4T9</accession>
<gene>
    <name evidence="7" type="primary">TIF34</name>
    <name evidence="9" type="ORF">PBRASI_LOCUS6955</name>
</gene>
<keyword evidence="1 7" id="KW-0963">Cytoplasm</keyword>
<dbReference type="InterPro" id="IPR019775">
    <property type="entry name" value="WD40_repeat_CS"/>
</dbReference>
<dbReference type="GO" id="GO:0016282">
    <property type="term" value="C:eukaryotic 43S preinitiation complex"/>
    <property type="evidence" value="ECO:0007669"/>
    <property type="project" value="UniProtKB-UniRule"/>
</dbReference>
<evidence type="ECO:0000256" key="8">
    <source>
        <dbReference type="PROSITE-ProRule" id="PRU00221"/>
    </source>
</evidence>
<dbReference type="PANTHER" id="PTHR19877:SF1">
    <property type="entry name" value="EUKARYOTIC TRANSLATION INITIATION FACTOR 3 SUBUNIT I"/>
    <property type="match status" value="1"/>
</dbReference>
<dbReference type="GO" id="GO:0001732">
    <property type="term" value="P:formation of cytoplasmic translation initiation complex"/>
    <property type="evidence" value="ECO:0007669"/>
    <property type="project" value="UniProtKB-UniRule"/>
</dbReference>
<comment type="similarity">
    <text evidence="7">Belongs to the eIF-3 subunit I family.</text>
</comment>
<dbReference type="GO" id="GO:0003743">
    <property type="term" value="F:translation initiation factor activity"/>
    <property type="evidence" value="ECO:0007669"/>
    <property type="project" value="UniProtKB-UniRule"/>
</dbReference>
<dbReference type="Pfam" id="PF24805">
    <property type="entry name" value="EIF3I"/>
    <property type="match status" value="1"/>
</dbReference>
<dbReference type="InterPro" id="IPR015943">
    <property type="entry name" value="WD40/YVTN_repeat-like_dom_sf"/>
</dbReference>
<dbReference type="PANTHER" id="PTHR19877">
    <property type="entry name" value="EUKARYOTIC TRANSLATION INITIATION FACTOR 3 SUBUNIT I"/>
    <property type="match status" value="1"/>
</dbReference>
<dbReference type="AlphaFoldDB" id="A0A9N9C4T9"/>
<reference evidence="9" key="1">
    <citation type="submission" date="2021-06" db="EMBL/GenBank/DDBJ databases">
        <authorList>
            <person name="Kallberg Y."/>
            <person name="Tangrot J."/>
            <person name="Rosling A."/>
        </authorList>
    </citation>
    <scope>NUCLEOTIDE SEQUENCE</scope>
    <source>
        <strain evidence="9">BR232B</strain>
    </source>
</reference>
<dbReference type="PROSITE" id="PS00678">
    <property type="entry name" value="WD_REPEATS_1"/>
    <property type="match status" value="1"/>
</dbReference>
<keyword evidence="4" id="KW-0677">Repeat</keyword>
<evidence type="ECO:0000256" key="2">
    <source>
        <dbReference type="ARBA" id="ARBA00022540"/>
    </source>
</evidence>
<dbReference type="HAMAP" id="MF_03008">
    <property type="entry name" value="eIF3i"/>
    <property type="match status" value="1"/>
</dbReference>
<feature type="repeat" description="WD" evidence="8">
    <location>
        <begin position="6"/>
        <end position="47"/>
    </location>
</feature>
<evidence type="ECO:0000256" key="5">
    <source>
        <dbReference type="ARBA" id="ARBA00022917"/>
    </source>
</evidence>
<dbReference type="InterPro" id="IPR027525">
    <property type="entry name" value="eIF3i"/>
</dbReference>
<keyword evidence="3 8" id="KW-0853">WD repeat</keyword>
<dbReference type="EMBL" id="CAJVPI010000996">
    <property type="protein sequence ID" value="CAG8587703.1"/>
    <property type="molecule type" value="Genomic_DNA"/>
</dbReference>
<dbReference type="InterPro" id="IPR036322">
    <property type="entry name" value="WD40_repeat_dom_sf"/>
</dbReference>
<dbReference type="PROSITE" id="PS50294">
    <property type="entry name" value="WD_REPEATS_REGION"/>
    <property type="match status" value="1"/>
</dbReference>
<keyword evidence="2 7" id="KW-0396">Initiation factor</keyword>
<dbReference type="Gene3D" id="2.130.10.10">
    <property type="entry name" value="YVTN repeat-like/Quinoprotein amine dehydrogenase"/>
    <property type="match status" value="1"/>
</dbReference>
<protein>
    <recommendedName>
        <fullName evidence="7">Eukaryotic translation initiation factor 3 subunit I</fullName>
        <shortName evidence="7">eIF3i</shortName>
    </recommendedName>
    <alternativeName>
        <fullName evidence="7">Eukaryotic translation initiation factor 3 39 kDa subunit homolog</fullName>
        <shortName evidence="7">eIF-3 39 kDa subunit homolog</shortName>
    </alternativeName>
</protein>
<dbReference type="SUPFAM" id="SSF50978">
    <property type="entry name" value="WD40 repeat-like"/>
    <property type="match status" value="1"/>
</dbReference>
<evidence type="ECO:0000313" key="9">
    <source>
        <dbReference type="EMBL" id="CAG8587703.1"/>
    </source>
</evidence>
<sequence>MRPILLQGHTRSLTQIKYNREGDLLFSSAKDHVVNVWFSHNGERLGTYNGHIGAVWTVDNITFFNSLSPSTCIAASKLLLSGSADNTAKLWDVRTGKCLHTWEFHTAVKRIAFSEDDTMALAVTEQQMGYQGAVAILKIDSVLETGEQDEPFVINPEPTKAVVAAWGYLNKYLIIGHKDGMISQYDWKTGQKLNSKHPHSDVITDLQMSPDRTYFVTSSKDKSAQLFESNTLNPLKKYVTDCPLISASITPIQDFIIVGGGQDAMQVAGTSRGKFECRFWHKILEEEVGRVKGHFGPINTIAVHPDGKSFSSGGEDGYIRVHHFDEDYFKFTYPEFQHIGA</sequence>
<dbReference type="GO" id="GO:0033290">
    <property type="term" value="C:eukaryotic 48S preinitiation complex"/>
    <property type="evidence" value="ECO:0007669"/>
    <property type="project" value="UniProtKB-UniRule"/>
</dbReference>
<dbReference type="GO" id="GO:0071541">
    <property type="term" value="C:eukaryotic translation initiation factor 3 complex, eIF3m"/>
    <property type="evidence" value="ECO:0007669"/>
    <property type="project" value="TreeGrafter"/>
</dbReference>
<feature type="repeat" description="WD" evidence="8">
    <location>
        <begin position="76"/>
        <end position="101"/>
    </location>
</feature>
<comment type="subcellular location">
    <subcellularLocation>
        <location evidence="7">Cytoplasm</location>
    </subcellularLocation>
</comment>
<comment type="similarity">
    <text evidence="6">Belongs to the WD repeat STRAP family.</text>
</comment>
<dbReference type="Proteomes" id="UP000789739">
    <property type="component" value="Unassembled WGS sequence"/>
</dbReference>
<feature type="repeat" description="WD" evidence="8">
    <location>
        <begin position="291"/>
        <end position="321"/>
    </location>
</feature>
<evidence type="ECO:0000256" key="7">
    <source>
        <dbReference type="HAMAP-Rule" id="MF_03008"/>
    </source>
</evidence>
<evidence type="ECO:0000313" key="10">
    <source>
        <dbReference type="Proteomes" id="UP000789739"/>
    </source>
</evidence>
<evidence type="ECO:0000256" key="6">
    <source>
        <dbReference type="ARBA" id="ARBA00038394"/>
    </source>
</evidence>
<keyword evidence="5 7" id="KW-0648">Protein biosynthesis</keyword>
<comment type="function">
    <text evidence="7">Component of the eukaryotic translation initiation factor 3 (eIF-3) complex, which is involved in protein synthesis of a specialized repertoire of mRNAs and, together with other initiation factors, stimulates binding of mRNA and methionyl-tRNAi to the 40S ribosome. The eIF-3 complex specifically targets and initiates translation of a subset of mRNAs involved in cell proliferation.</text>
</comment>
<dbReference type="OrthoDB" id="24966at2759"/>
<proteinExistence type="inferred from homology"/>
<evidence type="ECO:0000256" key="4">
    <source>
        <dbReference type="ARBA" id="ARBA00022737"/>
    </source>
</evidence>
<dbReference type="PROSITE" id="PS50082">
    <property type="entry name" value="WD_REPEATS_2"/>
    <property type="match status" value="4"/>
</dbReference>
<dbReference type="GO" id="GO:0003723">
    <property type="term" value="F:RNA binding"/>
    <property type="evidence" value="ECO:0007669"/>
    <property type="project" value="TreeGrafter"/>
</dbReference>
<dbReference type="InterPro" id="IPR001680">
    <property type="entry name" value="WD40_rpt"/>
</dbReference>
<dbReference type="SMART" id="SM00320">
    <property type="entry name" value="WD40"/>
    <property type="match status" value="5"/>
</dbReference>
<organism evidence="9 10">
    <name type="scientific">Paraglomus brasilianum</name>
    <dbReference type="NCBI Taxonomy" id="144538"/>
    <lineage>
        <taxon>Eukaryota</taxon>
        <taxon>Fungi</taxon>
        <taxon>Fungi incertae sedis</taxon>
        <taxon>Mucoromycota</taxon>
        <taxon>Glomeromycotina</taxon>
        <taxon>Glomeromycetes</taxon>
        <taxon>Paraglomerales</taxon>
        <taxon>Paraglomeraceae</taxon>
        <taxon>Paraglomus</taxon>
    </lineage>
</organism>
<comment type="subunit">
    <text evidence="7">Component of the eukaryotic translation initiation factor 3 (eIF-3) complex.</text>
</comment>
<comment type="caution">
    <text evidence="9">The sequence shown here is derived from an EMBL/GenBank/DDBJ whole genome shotgun (WGS) entry which is preliminary data.</text>
</comment>